<accession>A0A1D2AHL1</accession>
<sequence>MCLPPPRPCRMAQVSSPRRGLVCAVDPSSRTLVLKPHPPTAGHPLQQRWEEVQRLREAAGMDDDDEKDEPEYGAYAENGALEAAMDQLVEPTWVGSAPRTTTPGPTSAMREGQHAAAARVSGTGQRPEDAGAFESQGPAYHSRLGPPPLITGGGAAASPPLGSAIVPEGAWADLYAQLQARRAVLSPAGATASGGVGARSGSPVAEARIPAPQPASTAPAPMSARGAVKPRPGVRRSALGPMLNALRRDNAL</sequence>
<name>A0A1D2AHL1_AUXPR</name>
<evidence type="ECO:0000313" key="2">
    <source>
        <dbReference type="EMBL" id="JAT78443.1"/>
    </source>
</evidence>
<reference evidence="2" key="1">
    <citation type="submission" date="2015-08" db="EMBL/GenBank/DDBJ databases">
        <authorList>
            <person name="Babu N.S."/>
            <person name="Beckwith C.J."/>
            <person name="Beseler K.G."/>
            <person name="Brison A."/>
            <person name="Carone J.V."/>
            <person name="Caskin T.P."/>
            <person name="Diamond M."/>
            <person name="Durham M.E."/>
            <person name="Foxe J.M."/>
            <person name="Go M."/>
            <person name="Henderson B.A."/>
            <person name="Jones I.B."/>
            <person name="McGettigan J.A."/>
            <person name="Micheletti S.J."/>
            <person name="Nasrallah M.E."/>
            <person name="Ortiz D."/>
            <person name="Piller C.R."/>
            <person name="Privatt S.R."/>
            <person name="Schneider S.L."/>
            <person name="Sharp S."/>
            <person name="Smith T.C."/>
            <person name="Stanton J.D."/>
            <person name="Ullery H.E."/>
            <person name="Wilson R.J."/>
            <person name="Serrano M.G."/>
            <person name="Buck G."/>
            <person name="Lee V."/>
            <person name="Wang Y."/>
            <person name="Carvalho R."/>
            <person name="Voegtly L."/>
            <person name="Shi R."/>
            <person name="Duckworth R."/>
            <person name="Johnson A."/>
            <person name="Loviza R."/>
            <person name="Walstead R."/>
            <person name="Shah Z."/>
            <person name="Kiflezghi M."/>
            <person name="Wade K."/>
            <person name="Ball S.L."/>
            <person name="Bradley K.W."/>
            <person name="Asai D.J."/>
            <person name="Bowman C.A."/>
            <person name="Russell D.A."/>
            <person name="Pope W.H."/>
            <person name="Jacobs-Sera D."/>
            <person name="Hendrix R.W."/>
            <person name="Hatfull G.F."/>
        </authorList>
    </citation>
    <scope>NUCLEOTIDE SEQUENCE</scope>
</reference>
<dbReference type="AlphaFoldDB" id="A0A1D2AHL1"/>
<gene>
    <name evidence="2" type="ORF">g.97051</name>
</gene>
<dbReference type="EMBL" id="GDKF01000179">
    <property type="protein sequence ID" value="JAT78443.1"/>
    <property type="molecule type" value="Transcribed_RNA"/>
</dbReference>
<protein>
    <submittedName>
        <fullName evidence="2">Uncharacterized protein</fullName>
    </submittedName>
</protein>
<proteinExistence type="predicted"/>
<feature type="region of interest" description="Disordered" evidence="1">
    <location>
        <begin position="188"/>
        <end position="252"/>
    </location>
</feature>
<evidence type="ECO:0000256" key="1">
    <source>
        <dbReference type="SAM" id="MobiDB-lite"/>
    </source>
</evidence>
<feature type="region of interest" description="Disordered" evidence="1">
    <location>
        <begin position="90"/>
        <end position="163"/>
    </location>
</feature>
<feature type="compositionally biased region" description="Low complexity" evidence="1">
    <location>
        <begin position="214"/>
        <end position="224"/>
    </location>
</feature>
<organism evidence="2">
    <name type="scientific">Auxenochlorella protothecoides</name>
    <name type="common">Green microalga</name>
    <name type="synonym">Chlorella protothecoides</name>
    <dbReference type="NCBI Taxonomy" id="3075"/>
    <lineage>
        <taxon>Eukaryota</taxon>
        <taxon>Viridiplantae</taxon>
        <taxon>Chlorophyta</taxon>
        <taxon>core chlorophytes</taxon>
        <taxon>Trebouxiophyceae</taxon>
        <taxon>Chlorellales</taxon>
        <taxon>Chlorellaceae</taxon>
        <taxon>Auxenochlorella</taxon>
    </lineage>
</organism>